<dbReference type="InterPro" id="IPR029787">
    <property type="entry name" value="Nucleotide_cyclase"/>
</dbReference>
<comment type="caution">
    <text evidence="3">Lacks conserved residue(s) required for the propagation of feature annotation.</text>
</comment>
<dbReference type="NCBIfam" id="TIGR00254">
    <property type="entry name" value="GGDEF"/>
    <property type="match status" value="1"/>
</dbReference>
<dbReference type="CDD" id="cd01949">
    <property type="entry name" value="GGDEF"/>
    <property type="match status" value="1"/>
</dbReference>
<dbReference type="RefSeq" id="WP_170848783.1">
    <property type="nucleotide sequence ID" value="NZ_FNZG01000001.1"/>
</dbReference>
<dbReference type="PROSITE" id="PS50110">
    <property type="entry name" value="RESPONSE_REGULATORY"/>
    <property type="match status" value="1"/>
</dbReference>
<evidence type="ECO:0000313" key="7">
    <source>
        <dbReference type="Proteomes" id="UP000231644"/>
    </source>
</evidence>
<protein>
    <recommendedName>
        <fullName evidence="1">diguanylate cyclase</fullName>
        <ecNumber evidence="1">2.7.7.65</ecNumber>
    </recommendedName>
</protein>
<name>A0A1I1MFT7_9RHOB</name>
<dbReference type="Proteomes" id="UP000231644">
    <property type="component" value="Unassembled WGS sequence"/>
</dbReference>
<evidence type="ECO:0000256" key="1">
    <source>
        <dbReference type="ARBA" id="ARBA00012528"/>
    </source>
</evidence>
<proteinExistence type="predicted"/>
<dbReference type="EC" id="2.7.7.65" evidence="1"/>
<reference evidence="6 7" key="1">
    <citation type="submission" date="2016-10" db="EMBL/GenBank/DDBJ databases">
        <authorList>
            <person name="de Groot N.N."/>
        </authorList>
    </citation>
    <scope>NUCLEOTIDE SEQUENCE [LARGE SCALE GENOMIC DNA]</scope>
    <source>
        <strain evidence="6 7">DSM 29619</strain>
    </source>
</reference>
<dbReference type="STRING" id="517719.SAMN05421762_2402"/>
<dbReference type="GO" id="GO:0052621">
    <property type="term" value="F:diguanylate cyclase activity"/>
    <property type="evidence" value="ECO:0007669"/>
    <property type="project" value="UniProtKB-EC"/>
</dbReference>
<evidence type="ECO:0000259" key="4">
    <source>
        <dbReference type="PROSITE" id="PS50110"/>
    </source>
</evidence>
<keyword evidence="7" id="KW-1185">Reference proteome</keyword>
<comment type="catalytic activity">
    <reaction evidence="2">
        <text>2 GTP = 3',3'-c-di-GMP + 2 diphosphate</text>
        <dbReference type="Rhea" id="RHEA:24898"/>
        <dbReference type="ChEBI" id="CHEBI:33019"/>
        <dbReference type="ChEBI" id="CHEBI:37565"/>
        <dbReference type="ChEBI" id="CHEBI:58805"/>
        <dbReference type="EC" id="2.7.7.65"/>
    </reaction>
</comment>
<dbReference type="SMART" id="SM00267">
    <property type="entry name" value="GGDEF"/>
    <property type="match status" value="1"/>
</dbReference>
<dbReference type="Pfam" id="PF00072">
    <property type="entry name" value="Response_reg"/>
    <property type="match status" value="1"/>
</dbReference>
<dbReference type="Pfam" id="PF00990">
    <property type="entry name" value="GGDEF"/>
    <property type="match status" value="1"/>
</dbReference>
<dbReference type="SMART" id="SM00448">
    <property type="entry name" value="REC"/>
    <property type="match status" value="1"/>
</dbReference>
<dbReference type="PANTHER" id="PTHR45138">
    <property type="entry name" value="REGULATORY COMPONENTS OF SENSORY TRANSDUCTION SYSTEM"/>
    <property type="match status" value="1"/>
</dbReference>
<dbReference type="InterPro" id="IPR000160">
    <property type="entry name" value="GGDEF_dom"/>
</dbReference>
<dbReference type="InterPro" id="IPR043128">
    <property type="entry name" value="Rev_trsase/Diguanyl_cyclase"/>
</dbReference>
<dbReference type="InterPro" id="IPR001789">
    <property type="entry name" value="Sig_transdc_resp-reg_receiver"/>
</dbReference>
<evidence type="ECO:0000256" key="3">
    <source>
        <dbReference type="PROSITE-ProRule" id="PRU00169"/>
    </source>
</evidence>
<evidence type="ECO:0000259" key="5">
    <source>
        <dbReference type="PROSITE" id="PS50887"/>
    </source>
</evidence>
<sequence length="476" mass="50928">MTGRILIADDRFASRLMLSALFSGAFYDVMQADRSEDVGAIVQEDQPGAVLISDGISGLGALALCDSLRGGDETRHALRIVLTDRADATRCAMLIKAGADEVIPRSCSDAEILARVRRLFEYRARMSDLTMQEVPGIRPAGLAEAAGAFAPPPRVAIFSGDARAADWARALPLPAVKVLGPADALPPGVDLALLDADSLGRDATLRLTARAARLDQEAGPEVLLAHSGHGSTDPSMVIEALDYGAGGVMTLPFHADEAMARLTLLADRRRSMLRTRDQLRHGLQSALTDPLTGLYNRRYALPRLDQLIRDSRTRDAPVAVLMGDLDHFKWVNDTFGHPAGDAVLQAIGRCLSDTLGTSGIASRIGGEEFLILLPGCARAEASALARRLRLAVARTCVPYPGAPDGLQVTMSIGLATLDCPAARQFRTPEEDASRLLTRADQALYRAKAAGRDCVISDFRRSVRKAPEDVLPRVASG</sequence>
<organism evidence="6 7">
    <name type="scientific">Pseudooceanicola nitratireducens</name>
    <dbReference type="NCBI Taxonomy" id="517719"/>
    <lineage>
        <taxon>Bacteria</taxon>
        <taxon>Pseudomonadati</taxon>
        <taxon>Pseudomonadota</taxon>
        <taxon>Alphaproteobacteria</taxon>
        <taxon>Rhodobacterales</taxon>
        <taxon>Paracoccaceae</taxon>
        <taxon>Pseudooceanicola</taxon>
    </lineage>
</organism>
<dbReference type="Gene3D" id="3.40.50.2300">
    <property type="match status" value="1"/>
</dbReference>
<evidence type="ECO:0000313" key="6">
    <source>
        <dbReference type="EMBL" id="SFC84304.1"/>
    </source>
</evidence>
<dbReference type="GO" id="GO:0000160">
    <property type="term" value="P:phosphorelay signal transduction system"/>
    <property type="evidence" value="ECO:0007669"/>
    <property type="project" value="InterPro"/>
</dbReference>
<dbReference type="Gene3D" id="3.30.70.270">
    <property type="match status" value="1"/>
</dbReference>
<dbReference type="EMBL" id="FOLX01000001">
    <property type="protein sequence ID" value="SFC84304.1"/>
    <property type="molecule type" value="Genomic_DNA"/>
</dbReference>
<dbReference type="GO" id="GO:0043709">
    <property type="term" value="P:cell adhesion involved in single-species biofilm formation"/>
    <property type="evidence" value="ECO:0007669"/>
    <property type="project" value="TreeGrafter"/>
</dbReference>
<dbReference type="AlphaFoldDB" id="A0A1I1MFT7"/>
<accession>A0A1I1MFT7</accession>
<dbReference type="FunFam" id="3.30.70.270:FF:000001">
    <property type="entry name" value="Diguanylate cyclase domain protein"/>
    <property type="match status" value="1"/>
</dbReference>
<evidence type="ECO:0000256" key="2">
    <source>
        <dbReference type="ARBA" id="ARBA00034247"/>
    </source>
</evidence>
<dbReference type="SUPFAM" id="SSF52172">
    <property type="entry name" value="CheY-like"/>
    <property type="match status" value="1"/>
</dbReference>
<dbReference type="InterPro" id="IPR050469">
    <property type="entry name" value="Diguanylate_Cyclase"/>
</dbReference>
<dbReference type="GO" id="GO:1902201">
    <property type="term" value="P:negative regulation of bacterial-type flagellum-dependent cell motility"/>
    <property type="evidence" value="ECO:0007669"/>
    <property type="project" value="TreeGrafter"/>
</dbReference>
<dbReference type="GO" id="GO:0005886">
    <property type="term" value="C:plasma membrane"/>
    <property type="evidence" value="ECO:0007669"/>
    <property type="project" value="TreeGrafter"/>
</dbReference>
<dbReference type="PROSITE" id="PS50887">
    <property type="entry name" value="GGDEF"/>
    <property type="match status" value="1"/>
</dbReference>
<feature type="domain" description="GGDEF" evidence="5">
    <location>
        <begin position="316"/>
        <end position="459"/>
    </location>
</feature>
<dbReference type="SUPFAM" id="SSF55073">
    <property type="entry name" value="Nucleotide cyclase"/>
    <property type="match status" value="1"/>
</dbReference>
<feature type="domain" description="Response regulatory" evidence="4">
    <location>
        <begin position="4"/>
        <end position="120"/>
    </location>
</feature>
<dbReference type="InterPro" id="IPR011006">
    <property type="entry name" value="CheY-like_superfamily"/>
</dbReference>
<dbReference type="PANTHER" id="PTHR45138:SF9">
    <property type="entry name" value="DIGUANYLATE CYCLASE DGCM-RELATED"/>
    <property type="match status" value="1"/>
</dbReference>
<gene>
    <name evidence="6" type="ORF">SAMN05421762_2402</name>
</gene>